<evidence type="ECO:0000259" key="2">
    <source>
        <dbReference type="Pfam" id="PF13966"/>
    </source>
</evidence>
<dbReference type="Pfam" id="PF13966">
    <property type="entry name" value="zf-RVT"/>
    <property type="match status" value="1"/>
</dbReference>
<evidence type="ECO:0000256" key="1">
    <source>
        <dbReference type="SAM" id="Phobius"/>
    </source>
</evidence>
<proteinExistence type="predicted"/>
<keyword evidence="1" id="KW-0812">Transmembrane</keyword>
<evidence type="ECO:0000313" key="4">
    <source>
        <dbReference type="Proteomes" id="UP000187609"/>
    </source>
</evidence>
<dbReference type="Gramene" id="OIT37924">
    <property type="protein sequence ID" value="OIT37924"/>
    <property type="gene ID" value="A4A49_59066"/>
</dbReference>
<feature type="transmembrane region" description="Helical" evidence="1">
    <location>
        <begin position="65"/>
        <end position="83"/>
    </location>
</feature>
<dbReference type="PANTHER" id="PTHR33116:SF66">
    <property type="entry name" value="REVERSE TRANSCRIPTASE ZINC-BINDING DOMAIN-CONTAINING PROTEIN"/>
    <property type="match status" value="1"/>
</dbReference>
<feature type="non-terminal residue" evidence="3">
    <location>
        <position position="113"/>
    </location>
</feature>
<feature type="domain" description="Reverse transcriptase zinc-binding" evidence="2">
    <location>
        <begin position="2"/>
        <end position="34"/>
    </location>
</feature>
<reference evidence="3" key="1">
    <citation type="submission" date="2016-11" db="EMBL/GenBank/DDBJ databases">
        <title>The genome of Nicotiana attenuata.</title>
        <authorList>
            <person name="Xu S."/>
            <person name="Brockmoeller T."/>
            <person name="Gaquerel E."/>
            <person name="Navarro A."/>
            <person name="Kuhl H."/>
            <person name="Gase K."/>
            <person name="Ling Z."/>
            <person name="Zhou W."/>
            <person name="Kreitzer C."/>
            <person name="Stanke M."/>
            <person name="Tang H."/>
            <person name="Lyons E."/>
            <person name="Pandey P."/>
            <person name="Pandey S.P."/>
            <person name="Timmermann B."/>
            <person name="Baldwin I.T."/>
        </authorList>
    </citation>
    <scope>NUCLEOTIDE SEQUENCE [LARGE SCALE GENOMIC DNA]</scope>
    <source>
        <strain evidence="3">UT</strain>
    </source>
</reference>
<name>A0A314LAV6_NICAT</name>
<dbReference type="InterPro" id="IPR026960">
    <property type="entry name" value="RVT-Znf"/>
</dbReference>
<protein>
    <recommendedName>
        <fullName evidence="2">Reverse transcriptase zinc-binding domain-containing protein</fullName>
    </recommendedName>
</protein>
<feature type="non-terminal residue" evidence="3">
    <location>
        <position position="1"/>
    </location>
</feature>
<gene>
    <name evidence="3" type="ORF">A4A49_59066</name>
</gene>
<keyword evidence="4" id="KW-1185">Reference proteome</keyword>
<organism evidence="3 4">
    <name type="scientific">Nicotiana attenuata</name>
    <name type="common">Coyote tobacco</name>
    <dbReference type="NCBI Taxonomy" id="49451"/>
    <lineage>
        <taxon>Eukaryota</taxon>
        <taxon>Viridiplantae</taxon>
        <taxon>Streptophyta</taxon>
        <taxon>Embryophyta</taxon>
        <taxon>Tracheophyta</taxon>
        <taxon>Spermatophyta</taxon>
        <taxon>Magnoliopsida</taxon>
        <taxon>eudicotyledons</taxon>
        <taxon>Gunneridae</taxon>
        <taxon>Pentapetalae</taxon>
        <taxon>asterids</taxon>
        <taxon>lamiids</taxon>
        <taxon>Solanales</taxon>
        <taxon>Solanaceae</taxon>
        <taxon>Nicotianoideae</taxon>
        <taxon>Nicotianeae</taxon>
        <taxon>Nicotiana</taxon>
    </lineage>
</organism>
<sequence length="113" mass="13510">RFGIQVLQDCVFCKAATETLQHLFFKCPVTSKVWTRLLLWLGMKRSIKGWKEELTWASRMARKKTGKAAITSYVFAMLIYSIWRERNMNRFQKSVFEERRICREIVLHVHIRG</sequence>
<dbReference type="Proteomes" id="UP000187609">
    <property type="component" value="Unassembled WGS sequence"/>
</dbReference>
<keyword evidence="1" id="KW-0472">Membrane</keyword>
<comment type="caution">
    <text evidence="3">The sequence shown here is derived from an EMBL/GenBank/DDBJ whole genome shotgun (WGS) entry which is preliminary data.</text>
</comment>
<keyword evidence="1" id="KW-1133">Transmembrane helix</keyword>
<evidence type="ECO:0000313" key="3">
    <source>
        <dbReference type="EMBL" id="OIT37924.1"/>
    </source>
</evidence>
<dbReference type="PANTHER" id="PTHR33116">
    <property type="entry name" value="REVERSE TRANSCRIPTASE ZINC-BINDING DOMAIN-CONTAINING PROTEIN-RELATED-RELATED"/>
    <property type="match status" value="1"/>
</dbReference>
<dbReference type="AlphaFoldDB" id="A0A314LAV6"/>
<accession>A0A314LAV6</accession>
<dbReference type="EMBL" id="MJEQ01000254">
    <property type="protein sequence ID" value="OIT37924.1"/>
    <property type="molecule type" value="Genomic_DNA"/>
</dbReference>